<feature type="region of interest" description="Disordered" evidence="1">
    <location>
        <begin position="77"/>
        <end position="120"/>
    </location>
</feature>
<evidence type="ECO:0000256" key="1">
    <source>
        <dbReference type="SAM" id="MobiDB-lite"/>
    </source>
</evidence>
<feature type="region of interest" description="Disordered" evidence="1">
    <location>
        <begin position="1"/>
        <end position="31"/>
    </location>
</feature>
<reference evidence="2 3" key="1">
    <citation type="journal article" date="2016" name="Genome Announc.">
        <title>Complete Genome Sequence of Methylobacterium populi P-1M, Isolated from Pink-Pigmented Household Biofilm.</title>
        <authorList>
            <person name="Morohoshi T."/>
            <person name="Ikeda T."/>
        </authorList>
    </citation>
    <scope>NUCLEOTIDE SEQUENCE [LARGE SCALE GENOMIC DNA]</scope>
    <source>
        <strain evidence="2 3">P-1M</strain>
    </source>
</reference>
<dbReference type="AlphaFoldDB" id="A0A169RBL0"/>
<dbReference type="Proteomes" id="UP000218288">
    <property type="component" value="Chromosome"/>
</dbReference>
<feature type="compositionally biased region" description="Polar residues" evidence="1">
    <location>
        <begin position="91"/>
        <end position="100"/>
    </location>
</feature>
<sequence length="120" mass="12866">MDGTRIAERDPGAHLERIAFQTRPRPAPAGTQCHAMSRFPTLAIALVLGGTALAGAAQAQAFPNDEASVRYRRMIEQLPPSERPRPHDPRWTTNAISPSTGRFGLPLSGPAARGGMTAIR</sequence>
<evidence type="ECO:0000313" key="3">
    <source>
        <dbReference type="Proteomes" id="UP000218288"/>
    </source>
</evidence>
<proteinExistence type="predicted"/>
<feature type="compositionally biased region" description="Basic and acidic residues" evidence="1">
    <location>
        <begin position="1"/>
        <end position="17"/>
    </location>
</feature>
<name>A0A169RBL0_9HYPH</name>
<protein>
    <submittedName>
        <fullName evidence="2">Uncharacterized protein</fullName>
    </submittedName>
</protein>
<evidence type="ECO:0000313" key="2">
    <source>
        <dbReference type="EMBL" id="BAU92578.1"/>
    </source>
</evidence>
<organism evidence="2 3">
    <name type="scientific">Methylorubrum populi</name>
    <dbReference type="NCBI Taxonomy" id="223967"/>
    <lineage>
        <taxon>Bacteria</taxon>
        <taxon>Pseudomonadati</taxon>
        <taxon>Pseudomonadota</taxon>
        <taxon>Alphaproteobacteria</taxon>
        <taxon>Hyphomicrobiales</taxon>
        <taxon>Methylobacteriaceae</taxon>
        <taxon>Methylorubrum</taxon>
    </lineage>
</organism>
<accession>A0A169RBL0</accession>
<gene>
    <name evidence="2" type="ORF">MPPM_3973</name>
</gene>
<dbReference type="EMBL" id="AP014809">
    <property type="protein sequence ID" value="BAU92578.1"/>
    <property type="molecule type" value="Genomic_DNA"/>
</dbReference>